<protein>
    <recommendedName>
        <fullName evidence="6">WD40 repeat domain-containing protein</fullName>
    </recommendedName>
</protein>
<feature type="transmembrane region" description="Helical" evidence="2">
    <location>
        <begin position="357"/>
        <end position="377"/>
    </location>
</feature>
<gene>
    <name evidence="4" type="ORF">AB0C36_16280</name>
</gene>
<keyword evidence="2" id="KW-0472">Membrane</keyword>
<keyword evidence="3" id="KW-0732">Signal</keyword>
<keyword evidence="5" id="KW-1185">Reference proteome</keyword>
<evidence type="ECO:0000256" key="2">
    <source>
        <dbReference type="SAM" id="Phobius"/>
    </source>
</evidence>
<feature type="chain" id="PRO_5046750444" description="WD40 repeat domain-containing protein" evidence="3">
    <location>
        <begin position="25"/>
        <end position="380"/>
    </location>
</feature>
<evidence type="ECO:0000313" key="4">
    <source>
        <dbReference type="EMBL" id="MEU8135062.1"/>
    </source>
</evidence>
<dbReference type="SUPFAM" id="SSF82171">
    <property type="entry name" value="DPP6 N-terminal domain-like"/>
    <property type="match status" value="1"/>
</dbReference>
<sequence length="380" mass="38955">MRRGTTAVVSAVGLALAAAVPAAAESDGKVATISDARITESSGLAASSRHPGVFWTHNDSGGKPQLFAVGTDGTVKATVTLADANAVDWEAIALGKDENGEPALYVADIGDNRGRRTDVAIYRVREPDVLRDTQLTPGRYRIAYEDGPRDAEALMVHPSTNRILVATKALTGGGIYTASGPLRADAVNTLTRTAKAPAMVTDGAYSPDGSRFILRGYLSSDMYSAPGKWIGSVDSPVQKQGESVTFRPDGAAVLFGSEGADSVIWRVMLHGENRPDSVRAPAAPAAPAAPPRTETAAPPPPASASPPVPPPTVAPPPTPPTPAAVPTGGTSSLPGGATVRVADEQPDDASWLSPGNAWLWAAVAAVGLLGAGAVRAVRSR</sequence>
<comment type="caution">
    <text evidence="4">The sequence shown here is derived from an EMBL/GenBank/DDBJ whole genome shotgun (WGS) entry which is preliminary data.</text>
</comment>
<feature type="compositionally biased region" description="Low complexity" evidence="1">
    <location>
        <begin position="278"/>
        <end position="296"/>
    </location>
</feature>
<dbReference type="Proteomes" id="UP001551482">
    <property type="component" value="Unassembled WGS sequence"/>
</dbReference>
<reference evidence="4 5" key="1">
    <citation type="submission" date="2024-06" db="EMBL/GenBank/DDBJ databases">
        <title>The Natural Products Discovery Center: Release of the First 8490 Sequenced Strains for Exploring Actinobacteria Biosynthetic Diversity.</title>
        <authorList>
            <person name="Kalkreuter E."/>
            <person name="Kautsar S.A."/>
            <person name="Yang D."/>
            <person name="Bader C.D."/>
            <person name="Teijaro C.N."/>
            <person name="Fluegel L."/>
            <person name="Davis C.M."/>
            <person name="Simpson J.R."/>
            <person name="Lauterbach L."/>
            <person name="Steele A.D."/>
            <person name="Gui C."/>
            <person name="Meng S."/>
            <person name="Li G."/>
            <person name="Viehrig K."/>
            <person name="Ye F."/>
            <person name="Su P."/>
            <person name="Kiefer A.F."/>
            <person name="Nichols A."/>
            <person name="Cepeda A.J."/>
            <person name="Yan W."/>
            <person name="Fan B."/>
            <person name="Jiang Y."/>
            <person name="Adhikari A."/>
            <person name="Zheng C.-J."/>
            <person name="Schuster L."/>
            <person name="Cowan T.M."/>
            <person name="Smanski M.J."/>
            <person name="Chevrette M.G."/>
            <person name="De Carvalho L.P.S."/>
            <person name="Shen B."/>
        </authorList>
    </citation>
    <scope>NUCLEOTIDE SEQUENCE [LARGE SCALE GENOMIC DNA]</scope>
    <source>
        <strain evidence="4 5">NPDC048946</strain>
    </source>
</reference>
<keyword evidence="2" id="KW-1133">Transmembrane helix</keyword>
<dbReference type="RefSeq" id="WP_358354314.1">
    <property type="nucleotide sequence ID" value="NZ_JBEZFP010000036.1"/>
</dbReference>
<feature type="region of interest" description="Disordered" evidence="1">
    <location>
        <begin position="274"/>
        <end position="347"/>
    </location>
</feature>
<evidence type="ECO:0000256" key="1">
    <source>
        <dbReference type="SAM" id="MobiDB-lite"/>
    </source>
</evidence>
<feature type="signal peptide" evidence="3">
    <location>
        <begin position="1"/>
        <end position="24"/>
    </location>
</feature>
<proteinExistence type="predicted"/>
<evidence type="ECO:0008006" key="6">
    <source>
        <dbReference type="Google" id="ProtNLM"/>
    </source>
</evidence>
<accession>A0ABV3DH25</accession>
<evidence type="ECO:0000256" key="3">
    <source>
        <dbReference type="SAM" id="SignalP"/>
    </source>
</evidence>
<dbReference type="EMBL" id="JBEZFP010000036">
    <property type="protein sequence ID" value="MEU8135062.1"/>
    <property type="molecule type" value="Genomic_DNA"/>
</dbReference>
<keyword evidence="2" id="KW-0812">Transmembrane</keyword>
<feature type="compositionally biased region" description="Pro residues" evidence="1">
    <location>
        <begin position="297"/>
        <end position="323"/>
    </location>
</feature>
<name>A0ABV3DH25_9ACTN</name>
<evidence type="ECO:0000313" key="5">
    <source>
        <dbReference type="Proteomes" id="UP001551482"/>
    </source>
</evidence>
<organism evidence="4 5">
    <name type="scientific">Streptodolium elevatio</name>
    <dbReference type="NCBI Taxonomy" id="3157996"/>
    <lineage>
        <taxon>Bacteria</taxon>
        <taxon>Bacillati</taxon>
        <taxon>Actinomycetota</taxon>
        <taxon>Actinomycetes</taxon>
        <taxon>Kitasatosporales</taxon>
        <taxon>Streptomycetaceae</taxon>
        <taxon>Streptodolium</taxon>
    </lineage>
</organism>